<reference evidence="2 3" key="1">
    <citation type="journal article" date="2014" name="PLoS Genet.">
        <title>Analysis of the Phlebiopsis gigantea genome, transcriptome and secretome provides insight into its pioneer colonization strategies of wood.</title>
        <authorList>
            <person name="Hori C."/>
            <person name="Ishida T."/>
            <person name="Igarashi K."/>
            <person name="Samejima M."/>
            <person name="Suzuki H."/>
            <person name="Master E."/>
            <person name="Ferreira P."/>
            <person name="Ruiz-Duenas F.J."/>
            <person name="Held B."/>
            <person name="Canessa P."/>
            <person name="Larrondo L.F."/>
            <person name="Schmoll M."/>
            <person name="Druzhinina I.S."/>
            <person name="Kubicek C.P."/>
            <person name="Gaskell J.A."/>
            <person name="Kersten P."/>
            <person name="St John F."/>
            <person name="Glasner J."/>
            <person name="Sabat G."/>
            <person name="Splinter BonDurant S."/>
            <person name="Syed K."/>
            <person name="Yadav J."/>
            <person name="Mgbeahuruike A.C."/>
            <person name="Kovalchuk A."/>
            <person name="Asiegbu F.O."/>
            <person name="Lackner G."/>
            <person name="Hoffmeister D."/>
            <person name="Rencoret J."/>
            <person name="Gutierrez A."/>
            <person name="Sun H."/>
            <person name="Lindquist E."/>
            <person name="Barry K."/>
            <person name="Riley R."/>
            <person name="Grigoriev I.V."/>
            <person name="Henrissat B."/>
            <person name="Kues U."/>
            <person name="Berka R.M."/>
            <person name="Martinez A.T."/>
            <person name="Covert S.F."/>
            <person name="Blanchette R.A."/>
            <person name="Cullen D."/>
        </authorList>
    </citation>
    <scope>NUCLEOTIDE SEQUENCE [LARGE SCALE GENOMIC DNA]</scope>
    <source>
        <strain evidence="2 3">11061_1 CR5-6</strain>
    </source>
</reference>
<dbReference type="Proteomes" id="UP000053257">
    <property type="component" value="Unassembled WGS sequence"/>
</dbReference>
<dbReference type="EMBL" id="KN840740">
    <property type="protein sequence ID" value="KIP01744.1"/>
    <property type="molecule type" value="Genomic_DNA"/>
</dbReference>
<feature type="domain" description="DUF6532" evidence="1">
    <location>
        <begin position="88"/>
        <end position="127"/>
    </location>
</feature>
<dbReference type="HOGENOM" id="CLU_1390692_0_0_1"/>
<dbReference type="InterPro" id="IPR045341">
    <property type="entry name" value="DUF6532"/>
</dbReference>
<organism evidence="2 3">
    <name type="scientific">Phlebiopsis gigantea (strain 11061_1 CR5-6)</name>
    <name type="common">White-rot fungus</name>
    <name type="synonym">Peniophora gigantea</name>
    <dbReference type="NCBI Taxonomy" id="745531"/>
    <lineage>
        <taxon>Eukaryota</taxon>
        <taxon>Fungi</taxon>
        <taxon>Dikarya</taxon>
        <taxon>Basidiomycota</taxon>
        <taxon>Agaricomycotina</taxon>
        <taxon>Agaricomycetes</taxon>
        <taxon>Polyporales</taxon>
        <taxon>Phanerochaetaceae</taxon>
        <taxon>Phlebiopsis</taxon>
    </lineage>
</organism>
<dbReference type="AlphaFoldDB" id="A0A0C3NB63"/>
<name>A0A0C3NB63_PHLG1</name>
<protein>
    <recommendedName>
        <fullName evidence="1">DUF6532 domain-containing protein</fullName>
    </recommendedName>
</protein>
<dbReference type="Pfam" id="PF20149">
    <property type="entry name" value="DUF6532"/>
    <property type="match status" value="1"/>
</dbReference>
<gene>
    <name evidence="2" type="ORF">PHLGIDRAFT_505112</name>
</gene>
<evidence type="ECO:0000259" key="1">
    <source>
        <dbReference type="Pfam" id="PF20149"/>
    </source>
</evidence>
<evidence type="ECO:0000313" key="2">
    <source>
        <dbReference type="EMBL" id="KIP01744.1"/>
    </source>
</evidence>
<sequence length="196" mass="21803">MSDSTVFGSSLPQSGFISLVFDELLASALFGNLWQPNPSPPVIPTRMYSNGLPLRSYHKAALAAAGAEAQLSPTRKLSRSTKRTETFCTRLYFALSKWQKGYKVELKFSHEKFAHVYNSHYNNLKRWAAHKSSQQGEGLCDLQRELLASALKHAGTTTRRINESEPKIPVLTNAHFDAAAHASRARKEGRTVNADK</sequence>
<keyword evidence="3" id="KW-1185">Reference proteome</keyword>
<evidence type="ECO:0000313" key="3">
    <source>
        <dbReference type="Proteomes" id="UP000053257"/>
    </source>
</evidence>
<accession>A0A0C3NB63</accession>
<proteinExistence type="predicted"/>